<evidence type="ECO:0000313" key="2">
    <source>
        <dbReference type="Proteomes" id="UP000789901"/>
    </source>
</evidence>
<dbReference type="EMBL" id="CAJVQB010000418">
    <property type="protein sequence ID" value="CAG8487739.1"/>
    <property type="molecule type" value="Genomic_DNA"/>
</dbReference>
<organism evidence="1 2">
    <name type="scientific">Gigaspora margarita</name>
    <dbReference type="NCBI Taxonomy" id="4874"/>
    <lineage>
        <taxon>Eukaryota</taxon>
        <taxon>Fungi</taxon>
        <taxon>Fungi incertae sedis</taxon>
        <taxon>Mucoromycota</taxon>
        <taxon>Glomeromycotina</taxon>
        <taxon>Glomeromycetes</taxon>
        <taxon>Diversisporales</taxon>
        <taxon>Gigasporaceae</taxon>
        <taxon>Gigaspora</taxon>
    </lineage>
</organism>
<accession>A0ABM8VZQ1</accession>
<proteinExistence type="predicted"/>
<sequence length="87" mass="10546">MTETKIAESRISKEYYLEIQVEFGDKELTTKVNEKIINLLLEYHKKPVQIRNIVEKGRVIVRLKKIKKAIKDHYQEWIKEYPKDKEE</sequence>
<name>A0ABM8VZQ1_GIGMA</name>
<reference evidence="1 2" key="1">
    <citation type="submission" date="2021-06" db="EMBL/GenBank/DDBJ databases">
        <authorList>
            <person name="Kallberg Y."/>
            <person name="Tangrot J."/>
            <person name="Rosling A."/>
        </authorList>
    </citation>
    <scope>NUCLEOTIDE SEQUENCE [LARGE SCALE GENOMIC DNA]</scope>
    <source>
        <strain evidence="1 2">120-4 pot B 10/14</strain>
    </source>
</reference>
<dbReference type="Proteomes" id="UP000789901">
    <property type="component" value="Unassembled WGS sequence"/>
</dbReference>
<keyword evidence="2" id="KW-1185">Reference proteome</keyword>
<gene>
    <name evidence="1" type="ORF">GMARGA_LOCUS1564</name>
</gene>
<evidence type="ECO:0000313" key="1">
    <source>
        <dbReference type="EMBL" id="CAG8487739.1"/>
    </source>
</evidence>
<protein>
    <submittedName>
        <fullName evidence="1">15881_t:CDS:1</fullName>
    </submittedName>
</protein>
<comment type="caution">
    <text evidence="1">The sequence shown here is derived from an EMBL/GenBank/DDBJ whole genome shotgun (WGS) entry which is preliminary data.</text>
</comment>